<name>A0A564YLJ2_HYMDI</name>
<evidence type="ECO:0000313" key="1">
    <source>
        <dbReference type="EMBL" id="VUZ48086.1"/>
    </source>
</evidence>
<dbReference type="EMBL" id="CABIJS010000277">
    <property type="protein sequence ID" value="VUZ48086.1"/>
    <property type="molecule type" value="Genomic_DNA"/>
</dbReference>
<organism evidence="1 2">
    <name type="scientific">Hymenolepis diminuta</name>
    <name type="common">Rat tapeworm</name>
    <dbReference type="NCBI Taxonomy" id="6216"/>
    <lineage>
        <taxon>Eukaryota</taxon>
        <taxon>Metazoa</taxon>
        <taxon>Spiralia</taxon>
        <taxon>Lophotrochozoa</taxon>
        <taxon>Platyhelminthes</taxon>
        <taxon>Cestoda</taxon>
        <taxon>Eucestoda</taxon>
        <taxon>Cyclophyllidea</taxon>
        <taxon>Hymenolepididae</taxon>
        <taxon>Hymenolepis</taxon>
    </lineage>
</organism>
<evidence type="ECO:0000313" key="2">
    <source>
        <dbReference type="Proteomes" id="UP000321570"/>
    </source>
</evidence>
<dbReference type="Proteomes" id="UP000321570">
    <property type="component" value="Unassembled WGS sequence"/>
</dbReference>
<proteinExistence type="predicted"/>
<gene>
    <name evidence="1" type="ORF">WMSIL1_LOCUS7510</name>
</gene>
<reference evidence="1 2" key="1">
    <citation type="submission" date="2019-07" db="EMBL/GenBank/DDBJ databases">
        <authorList>
            <person name="Jastrzebski P J."/>
            <person name="Paukszto L."/>
            <person name="Jastrzebski P J."/>
        </authorList>
    </citation>
    <scope>NUCLEOTIDE SEQUENCE [LARGE SCALE GENOMIC DNA]</scope>
    <source>
        <strain evidence="1 2">WMS-il1</strain>
    </source>
</reference>
<accession>A0A564YLJ2</accession>
<keyword evidence="2" id="KW-1185">Reference proteome</keyword>
<sequence>MIEEKTRCAAVNIPASGVLVIGGNGSNGLLHRFTELLTQRSEDRVLDVGWEENLEKMEMLDVNHGSYFVQSGTLVFRNN</sequence>
<dbReference type="AlphaFoldDB" id="A0A564YLJ2"/>
<protein>
    <submittedName>
        <fullName evidence="1">Uncharacterized protein</fullName>
    </submittedName>
</protein>